<sequence length="117" mass="12734">MSERVQQIDSLEYVSDEEDSRVRASSRQKEDPRFASLLDDPAANTSDTTKSLNSPPSLAAASRWNIIKAYRRDIRGRAADTLGPPPLPQGARQNIARRPKSATSLGSGWPRELGSGG</sequence>
<dbReference type="EMBL" id="CM056741">
    <property type="protein sequence ID" value="KAJ8686149.1"/>
    <property type="molecule type" value="Genomic_DNA"/>
</dbReference>
<name>A0ACC2PU52_9HYME</name>
<proteinExistence type="predicted"/>
<evidence type="ECO:0000313" key="1">
    <source>
        <dbReference type="EMBL" id="KAJ8686149.1"/>
    </source>
</evidence>
<reference evidence="1" key="1">
    <citation type="submission" date="2023-04" db="EMBL/GenBank/DDBJ databases">
        <title>A chromosome-level genome assembly of the parasitoid wasp Eretmocerus hayati.</title>
        <authorList>
            <person name="Zhong Y."/>
            <person name="Liu S."/>
            <person name="Liu Y."/>
        </authorList>
    </citation>
    <scope>NUCLEOTIDE SEQUENCE</scope>
    <source>
        <strain evidence="1">ZJU_SS_LIU_2023</strain>
    </source>
</reference>
<organism evidence="1 2">
    <name type="scientific">Eretmocerus hayati</name>
    <dbReference type="NCBI Taxonomy" id="131215"/>
    <lineage>
        <taxon>Eukaryota</taxon>
        <taxon>Metazoa</taxon>
        <taxon>Ecdysozoa</taxon>
        <taxon>Arthropoda</taxon>
        <taxon>Hexapoda</taxon>
        <taxon>Insecta</taxon>
        <taxon>Pterygota</taxon>
        <taxon>Neoptera</taxon>
        <taxon>Endopterygota</taxon>
        <taxon>Hymenoptera</taxon>
        <taxon>Apocrita</taxon>
        <taxon>Proctotrupomorpha</taxon>
        <taxon>Chalcidoidea</taxon>
        <taxon>Aphelinidae</taxon>
        <taxon>Aphelininae</taxon>
        <taxon>Eretmocerus</taxon>
    </lineage>
</organism>
<keyword evidence="2" id="KW-1185">Reference proteome</keyword>
<gene>
    <name evidence="1" type="ORF">QAD02_021943</name>
</gene>
<accession>A0ACC2PU52</accession>
<evidence type="ECO:0000313" key="2">
    <source>
        <dbReference type="Proteomes" id="UP001239111"/>
    </source>
</evidence>
<comment type="caution">
    <text evidence="1">The sequence shown here is derived from an EMBL/GenBank/DDBJ whole genome shotgun (WGS) entry which is preliminary data.</text>
</comment>
<dbReference type="Proteomes" id="UP001239111">
    <property type="component" value="Chromosome 1"/>
</dbReference>
<protein>
    <submittedName>
        <fullName evidence="1">Uncharacterized protein</fullName>
    </submittedName>
</protein>